<dbReference type="Pfam" id="PF18139">
    <property type="entry name" value="LSDAT_euk"/>
    <property type="match status" value="1"/>
</dbReference>
<evidence type="ECO:0000256" key="2">
    <source>
        <dbReference type="ARBA" id="ARBA00022448"/>
    </source>
</evidence>
<proteinExistence type="predicted"/>
<feature type="transmembrane region" description="Helical" evidence="9">
    <location>
        <begin position="731"/>
        <end position="756"/>
    </location>
</feature>
<sequence>MIGERWSIRKHTVVRPTDAFGTIEFQGGPHPYKAQYLRLNVETDPADIMNLFDNVWRMPPPKLIITVHGGLSNFDLQPKLARVFRKGLMKAARTTGAWIITSGLFDEASSSARGRSKIVSIGIAAWGMLKEQADLIGQVSWSSSLSEEVYFKGRLSLNNRHSHFLLVDNGTVGRDGADIILRKRLETYIAEKQKIGGGTRSVPVVCVVLEGGTCTIKSVVDYVTSTPLVPVVICDGSGRAADLLAFAHQCVQEDGKLPENVQRQLLSLIESVFGYDKQNAESLLADLTKCARQKNLMTVFRLGEGQKQDLDHSILTALLKGQNLSAPDQLSLALAWNRVDIARSDIFVLGQDWPKSALSNAMMEALMNDRVDFVRLLLENGVSMKKFLTISRLEDLYNTDKGPPNTLYYIVRDVVKIRPGYRYRMPHIGLAIEKLMGNAYKSTYTTTAFLAKWTVARHKEKVSSTFCCFIIITDSNASSVEDEEDDFKYPFSELLLWAVLTKRQEMALCMWQHGEEAMAKALVACRLYKSLAKEAWYFSSLSIMSLNFYREFRKLALELLEHCYHQDDAQTLQLLTYELASWGNETCLSLAVMVNHKEFLAHPCCQILLADLWHGGLRIRSHSNLKVVLGLLFPPSIFLLEFKSREELMLQPQTAAEHEDDIKDTSSSSSSSSESESSSSDSDYSSDDDSLRSLKKTDIYSRSSFGEVDFVLLTHILLQRPIKFRRKLYEFYVAPITTFWAWTLSFCFFVCCYTYTLLIRTPVHVTAIEWFTFAYVFAFGMEHWRKVKKHLQISTASWIFKQIFLNLFLNPKSFTQKARHFFWNIWNALTALAVTTYFLGFALRANPATNSYGRIILACNSVLWTIRLLDFMSVHPRLGPYITMAGKMVQNMLYIIVLLCVALLGFGLARQSITYPNEEWHPILLRNIFYKPYFMLYGEVYADEIDPCGDEAWDRHMENGKMCVPGHWVPPLLMTFFLLVANILLMSILNFHSFSNIFDQTDRISKEIWLFQRYRQVMEYESTPFIPPPFTPIYHLWMIFKYIKKKLFDFTLKLFLDEDQVEKVQDFEEECMEDLAREKDYKKNTSNEERIHRTAERFILLNDISRFRFISFSPHKRFSKKIFLQHPCFF</sequence>
<dbReference type="PANTHER" id="PTHR13800">
    <property type="entry name" value="TRANSIENT RECEPTOR POTENTIAL CATION CHANNEL, SUBFAMILY M, MEMBER 6"/>
    <property type="match status" value="1"/>
</dbReference>
<dbReference type="Proteomes" id="UP000274131">
    <property type="component" value="Unassembled WGS sequence"/>
</dbReference>
<keyword evidence="14" id="KW-1185">Reference proteome</keyword>
<gene>
    <name evidence="13" type="ORF">EVEC_LOCUS6279</name>
</gene>
<evidence type="ECO:0000256" key="5">
    <source>
        <dbReference type="ARBA" id="ARBA00023065"/>
    </source>
</evidence>
<reference evidence="15" key="1">
    <citation type="submission" date="2016-04" db="UniProtKB">
        <authorList>
            <consortium name="WormBaseParasite"/>
        </authorList>
    </citation>
    <scope>IDENTIFICATION</scope>
</reference>
<organism evidence="15">
    <name type="scientific">Enterobius vermicularis</name>
    <name type="common">Human pinworm</name>
    <dbReference type="NCBI Taxonomy" id="51028"/>
    <lineage>
        <taxon>Eukaryota</taxon>
        <taxon>Metazoa</taxon>
        <taxon>Ecdysozoa</taxon>
        <taxon>Nematoda</taxon>
        <taxon>Chromadorea</taxon>
        <taxon>Rhabditida</taxon>
        <taxon>Spirurina</taxon>
        <taxon>Oxyuridomorpha</taxon>
        <taxon>Oxyuroidea</taxon>
        <taxon>Oxyuridae</taxon>
        <taxon>Enterobius</taxon>
    </lineage>
</organism>
<feature type="transmembrane region" description="Helical" evidence="9">
    <location>
        <begin position="968"/>
        <end position="989"/>
    </location>
</feature>
<evidence type="ECO:0000256" key="3">
    <source>
        <dbReference type="ARBA" id="ARBA00022692"/>
    </source>
</evidence>
<dbReference type="AlphaFoldDB" id="A0A0N4V8L9"/>
<feature type="region of interest" description="Disordered" evidence="8">
    <location>
        <begin position="653"/>
        <end position="689"/>
    </location>
</feature>
<dbReference type="Pfam" id="PF00520">
    <property type="entry name" value="Ion_trans"/>
    <property type="match status" value="1"/>
</dbReference>
<keyword evidence="3 9" id="KW-0812">Transmembrane</keyword>
<dbReference type="GO" id="GO:0005261">
    <property type="term" value="F:monoatomic cation channel activity"/>
    <property type="evidence" value="ECO:0007669"/>
    <property type="project" value="TreeGrafter"/>
</dbReference>
<keyword evidence="4 9" id="KW-1133">Transmembrane helix</keyword>
<evidence type="ECO:0000259" key="10">
    <source>
        <dbReference type="Pfam" id="PF00520"/>
    </source>
</evidence>
<evidence type="ECO:0000256" key="7">
    <source>
        <dbReference type="ARBA" id="ARBA00023303"/>
    </source>
</evidence>
<dbReference type="InterPro" id="IPR050927">
    <property type="entry name" value="TRPM"/>
</dbReference>
<accession>A0A0N4V8L9</accession>
<keyword evidence="6 9" id="KW-0472">Membrane</keyword>
<dbReference type="InterPro" id="IPR057366">
    <property type="entry name" value="TRPM-like"/>
</dbReference>
<evidence type="ECO:0000259" key="12">
    <source>
        <dbReference type="Pfam" id="PF25508"/>
    </source>
</evidence>
<evidence type="ECO:0000256" key="9">
    <source>
        <dbReference type="SAM" id="Phobius"/>
    </source>
</evidence>
<feature type="transmembrane region" description="Helical" evidence="9">
    <location>
        <begin position="762"/>
        <end position="781"/>
    </location>
</feature>
<dbReference type="InterPro" id="IPR005821">
    <property type="entry name" value="Ion_trans_dom"/>
</dbReference>
<dbReference type="InterPro" id="IPR041491">
    <property type="entry name" value="TRPM_SLOG"/>
</dbReference>
<evidence type="ECO:0000256" key="1">
    <source>
        <dbReference type="ARBA" id="ARBA00004141"/>
    </source>
</evidence>
<feature type="compositionally biased region" description="Low complexity" evidence="8">
    <location>
        <begin position="666"/>
        <end position="683"/>
    </location>
</feature>
<evidence type="ECO:0000313" key="14">
    <source>
        <dbReference type="Proteomes" id="UP000274131"/>
    </source>
</evidence>
<keyword evidence="2" id="KW-0813">Transport</keyword>
<feature type="transmembrane region" description="Helical" evidence="9">
    <location>
        <begin position="821"/>
        <end position="840"/>
    </location>
</feature>
<dbReference type="Pfam" id="PF25508">
    <property type="entry name" value="TRPM2"/>
    <property type="match status" value="1"/>
</dbReference>
<dbReference type="STRING" id="51028.A0A0N4V8L9"/>
<feature type="domain" description="TRPM SLOG" evidence="11">
    <location>
        <begin position="34"/>
        <end position="290"/>
    </location>
</feature>
<dbReference type="GO" id="GO:0005886">
    <property type="term" value="C:plasma membrane"/>
    <property type="evidence" value="ECO:0007669"/>
    <property type="project" value="TreeGrafter"/>
</dbReference>
<comment type="subcellular location">
    <subcellularLocation>
        <location evidence="1">Membrane</location>
        <topology evidence="1">Multi-pass membrane protein</topology>
    </subcellularLocation>
</comment>
<keyword evidence="5" id="KW-0406">Ion transport</keyword>
<name>A0A0N4V8L9_ENTVE</name>
<evidence type="ECO:0000313" key="13">
    <source>
        <dbReference type="EMBL" id="VDD91528.1"/>
    </source>
</evidence>
<evidence type="ECO:0000259" key="11">
    <source>
        <dbReference type="Pfam" id="PF18139"/>
    </source>
</evidence>
<keyword evidence="7" id="KW-0407">Ion channel</keyword>
<feature type="domain" description="TRPM-like" evidence="12">
    <location>
        <begin position="345"/>
        <end position="602"/>
    </location>
</feature>
<evidence type="ECO:0000256" key="4">
    <source>
        <dbReference type="ARBA" id="ARBA00022989"/>
    </source>
</evidence>
<feature type="domain" description="Ion transport" evidence="10">
    <location>
        <begin position="740"/>
        <end position="989"/>
    </location>
</feature>
<dbReference type="GO" id="GO:0030001">
    <property type="term" value="P:metal ion transport"/>
    <property type="evidence" value="ECO:0007669"/>
    <property type="project" value="TreeGrafter"/>
</dbReference>
<dbReference type="WBParaSite" id="EVEC_0000673101-mRNA-1">
    <property type="protein sequence ID" value="EVEC_0000673101-mRNA-1"/>
    <property type="gene ID" value="EVEC_0000673101"/>
</dbReference>
<reference evidence="13 14" key="2">
    <citation type="submission" date="2018-10" db="EMBL/GenBank/DDBJ databases">
        <authorList>
            <consortium name="Pathogen Informatics"/>
        </authorList>
    </citation>
    <scope>NUCLEOTIDE SEQUENCE [LARGE SCALE GENOMIC DNA]</scope>
</reference>
<dbReference type="EMBL" id="UXUI01008453">
    <property type="protein sequence ID" value="VDD91528.1"/>
    <property type="molecule type" value="Genomic_DNA"/>
</dbReference>
<protein>
    <submittedName>
        <fullName evidence="15">LSDAT_euk domain-containing protein</fullName>
    </submittedName>
</protein>
<dbReference type="OrthoDB" id="301415at2759"/>
<evidence type="ECO:0000313" key="15">
    <source>
        <dbReference type="WBParaSite" id="EVEC_0000673101-mRNA-1"/>
    </source>
</evidence>
<evidence type="ECO:0000256" key="8">
    <source>
        <dbReference type="SAM" id="MobiDB-lite"/>
    </source>
</evidence>
<evidence type="ECO:0000256" key="6">
    <source>
        <dbReference type="ARBA" id="ARBA00023136"/>
    </source>
</evidence>
<dbReference type="PANTHER" id="PTHR13800:SF44">
    <property type="entry name" value="TRANSIENT RECEPTOR POTENTIAL CHANNEL"/>
    <property type="match status" value="1"/>
</dbReference>
<feature type="transmembrane region" description="Helical" evidence="9">
    <location>
        <begin position="891"/>
        <end position="909"/>
    </location>
</feature>